<dbReference type="PROSITE" id="PS00108">
    <property type="entry name" value="PROTEIN_KINASE_ST"/>
    <property type="match status" value="1"/>
</dbReference>
<dbReference type="EC" id="2.7.11.25" evidence="3"/>
<dbReference type="InterPro" id="IPR011009">
    <property type="entry name" value="Kinase-like_dom_sf"/>
</dbReference>
<gene>
    <name evidence="16" type="ORF">EB796_005816</name>
</gene>
<evidence type="ECO:0000256" key="11">
    <source>
        <dbReference type="ARBA" id="ARBA00047559"/>
    </source>
</evidence>
<dbReference type="FunFam" id="1.10.510.10:FF:000076">
    <property type="entry name" value="Mitogen-activated protein kinase kinase kinase"/>
    <property type="match status" value="1"/>
</dbReference>
<feature type="compositionally biased region" description="Basic and acidic residues" evidence="14">
    <location>
        <begin position="710"/>
        <end position="720"/>
    </location>
</feature>
<comment type="catalytic activity">
    <reaction evidence="11">
        <text>L-threonyl-[protein] + ATP = O-phospho-L-threonyl-[protein] + ADP + H(+)</text>
        <dbReference type="Rhea" id="RHEA:46608"/>
        <dbReference type="Rhea" id="RHEA-COMP:11060"/>
        <dbReference type="Rhea" id="RHEA-COMP:11605"/>
        <dbReference type="ChEBI" id="CHEBI:15378"/>
        <dbReference type="ChEBI" id="CHEBI:30013"/>
        <dbReference type="ChEBI" id="CHEBI:30616"/>
        <dbReference type="ChEBI" id="CHEBI:61977"/>
        <dbReference type="ChEBI" id="CHEBI:456216"/>
        <dbReference type="EC" id="2.7.11.25"/>
    </reaction>
</comment>
<feature type="region of interest" description="Disordered" evidence="14">
    <location>
        <begin position="434"/>
        <end position="457"/>
    </location>
</feature>
<feature type="compositionally biased region" description="Basic residues" evidence="14">
    <location>
        <begin position="319"/>
        <end position="338"/>
    </location>
</feature>
<feature type="region of interest" description="Disordered" evidence="14">
    <location>
        <begin position="314"/>
        <end position="406"/>
    </location>
</feature>
<name>A0A7J7KB55_BUGNE</name>
<dbReference type="GO" id="GO:0004706">
    <property type="term" value="F:JUN kinase kinase kinase activity"/>
    <property type="evidence" value="ECO:0007669"/>
    <property type="project" value="TreeGrafter"/>
</dbReference>
<accession>A0A7J7KB55</accession>
<dbReference type="InterPro" id="IPR001245">
    <property type="entry name" value="Ser-Thr/Tyr_kinase_cat_dom"/>
</dbReference>
<evidence type="ECO:0000256" key="6">
    <source>
        <dbReference type="ARBA" id="ARBA00022679"/>
    </source>
</evidence>
<dbReference type="PANTHER" id="PTHR44329">
    <property type="entry name" value="SERINE/THREONINE-PROTEIN KINASE TNNI3K-RELATED"/>
    <property type="match status" value="1"/>
</dbReference>
<dbReference type="Pfam" id="PF07714">
    <property type="entry name" value="PK_Tyr_Ser-Thr"/>
    <property type="match status" value="1"/>
</dbReference>
<dbReference type="Proteomes" id="UP000593567">
    <property type="component" value="Unassembled WGS sequence"/>
</dbReference>
<feature type="coiled-coil region" evidence="13">
    <location>
        <begin position="245"/>
        <end position="293"/>
    </location>
</feature>
<feature type="compositionally biased region" description="Polar residues" evidence="14">
    <location>
        <begin position="843"/>
        <end position="860"/>
    </location>
</feature>
<evidence type="ECO:0000256" key="12">
    <source>
        <dbReference type="ARBA" id="ARBA00048329"/>
    </source>
</evidence>
<proteinExistence type="inferred from homology"/>
<keyword evidence="5" id="KW-0723">Serine/threonine-protein kinase</keyword>
<sequence>MAAAIKSVRQEGKFYSLMDHRNIVSLVGCCLTPPDLCLVQEYAAGGSMTRALQKFKTSIPPDVLVDWAIQIAKGMHYLHEEAVITLVHRDLKSGNILIKESISTGNFTNKTLLITDLGLAREIDQTTMMSGGGTYAWMAPEVIKNSKFSKGSDVWSYGVVLWELLTGELPYRGFDTLAVAYGVAKNQLALPIPSTCPTVFANLMQLCWSIDPKERPPFSEIVQVLEEIRDSSFMGTQQDEFVTLQNGWREEIEEMFVELKEKEQEIRNREEEMSKLAEEQKKHEDELNRREVAIHNKEMELFEKELLYMIQEQGTKPVPSKRKGKLNQKRLNKIKHSKAISSPSDFRHHITVKHEQLPGSFTLNNAEKNRQRAPSSPETPPASPHMSSDNSKMGTWGPSTAKHPSRNTAANVFHAGTWSKSTTSIDKDSIRTASSTNTIVAEPADDMDNADASDANSTSDTIADLITGATEDQQHFDSLVSDSTLTSPVGADAHLESLPISSPEAYDRQLSGEAEASTEGKNRYLPTPKIEQKLGGGSLRRAMLKQKTTKALTKMAMMLASVSYVGSGFDVGIANTTAIHPKFNSASDEHSKRQPQRRDAHLAAVRDGILPSQYHEGAEGELYDASNTAGRTYNTFSGMHVKHRPPLPNTDLLNNHLNGSMDFDYYAPPKDHPPLPHRRANSVEPTHSTHTNTIERMRRDNSKDRRRRNISGERQKRGASVDRNAAYDSHFDRRRDKSTDRTRSEINLDRRRDLSGRDPSVDRIIPDSTTTSTIGLLARREQSVDRANVSNINTSSEQHSDSDSDAEGGNYVKLIEPLPPVGRQASRQTSSESNCSVFERNVTPRNSSTSKGRSSFTTSPGYAMINYKDASPHYSPSSMHHHGSQQLYGQHQTHHHTSPQPIRNHSPMNLSSSSSTEANDYVNVNWKNDDIPDEPPLARPGLIG</sequence>
<dbReference type="PRINTS" id="PR00109">
    <property type="entry name" value="TYRKINASE"/>
</dbReference>
<evidence type="ECO:0000256" key="10">
    <source>
        <dbReference type="ARBA" id="ARBA00022840"/>
    </source>
</evidence>
<evidence type="ECO:0000256" key="8">
    <source>
        <dbReference type="ARBA" id="ARBA00022741"/>
    </source>
</evidence>
<comment type="caution">
    <text evidence="16">The sequence shown here is derived from an EMBL/GenBank/DDBJ whole genome shotgun (WGS) entry which is preliminary data.</text>
</comment>
<dbReference type="PROSITE" id="PS50011">
    <property type="entry name" value="PROTEIN_KINASE_DOM"/>
    <property type="match status" value="1"/>
</dbReference>
<feature type="compositionally biased region" description="Basic and acidic residues" evidence="14">
    <location>
        <begin position="729"/>
        <end position="765"/>
    </location>
</feature>
<feature type="compositionally biased region" description="Polar residues" evidence="14">
    <location>
        <begin position="788"/>
        <end position="797"/>
    </location>
</feature>
<dbReference type="EMBL" id="VXIV02000814">
    <property type="protein sequence ID" value="KAF6035879.1"/>
    <property type="molecule type" value="Genomic_DNA"/>
</dbReference>
<feature type="region of interest" description="Disordered" evidence="14">
    <location>
        <begin position="664"/>
        <end position="944"/>
    </location>
</feature>
<dbReference type="AlphaFoldDB" id="A0A7J7KB55"/>
<dbReference type="GO" id="GO:0005524">
    <property type="term" value="F:ATP binding"/>
    <property type="evidence" value="ECO:0007669"/>
    <property type="project" value="UniProtKB-KW"/>
</dbReference>
<dbReference type="InterPro" id="IPR051681">
    <property type="entry name" value="Ser/Thr_Kinases-Pseudokinases"/>
</dbReference>
<keyword evidence="4" id="KW-0728">SH3 domain</keyword>
<evidence type="ECO:0000256" key="7">
    <source>
        <dbReference type="ARBA" id="ARBA00022737"/>
    </source>
</evidence>
<evidence type="ECO:0000256" key="13">
    <source>
        <dbReference type="SAM" id="Coils"/>
    </source>
</evidence>
<comment type="cofactor">
    <cofactor evidence="1">
        <name>Mg(2+)</name>
        <dbReference type="ChEBI" id="CHEBI:18420"/>
    </cofactor>
</comment>
<feature type="compositionally biased region" description="Basic and acidic residues" evidence="14">
    <location>
        <begin position="693"/>
        <end position="703"/>
    </location>
</feature>
<feature type="domain" description="Protein kinase" evidence="15">
    <location>
        <begin position="1"/>
        <end position="234"/>
    </location>
</feature>
<evidence type="ECO:0000259" key="15">
    <source>
        <dbReference type="PROSITE" id="PS50011"/>
    </source>
</evidence>
<feature type="region of interest" description="Disordered" evidence="14">
    <location>
        <begin position="497"/>
        <end position="527"/>
    </location>
</feature>
<feature type="compositionally biased region" description="Polar residues" evidence="14">
    <location>
        <begin position="825"/>
        <end position="836"/>
    </location>
</feature>
<protein>
    <recommendedName>
        <fullName evidence="3">mitogen-activated protein kinase kinase kinase</fullName>
        <ecNumber evidence="3">2.7.11.25</ecNumber>
    </recommendedName>
</protein>
<evidence type="ECO:0000256" key="9">
    <source>
        <dbReference type="ARBA" id="ARBA00022777"/>
    </source>
</evidence>
<keyword evidence="8" id="KW-0547">Nucleotide-binding</keyword>
<evidence type="ECO:0000256" key="4">
    <source>
        <dbReference type="ARBA" id="ARBA00022443"/>
    </source>
</evidence>
<keyword evidence="13" id="KW-0175">Coiled coil</keyword>
<feature type="compositionally biased region" description="Polar residues" evidence="14">
    <location>
        <begin position="683"/>
        <end position="692"/>
    </location>
</feature>
<evidence type="ECO:0000256" key="14">
    <source>
        <dbReference type="SAM" id="MobiDB-lite"/>
    </source>
</evidence>
<evidence type="ECO:0000313" key="16">
    <source>
        <dbReference type="EMBL" id="KAF6035879.1"/>
    </source>
</evidence>
<feature type="compositionally biased region" description="Basic and acidic residues" evidence="14">
    <location>
        <begin position="345"/>
        <end position="356"/>
    </location>
</feature>
<keyword evidence="6" id="KW-0808">Transferase</keyword>
<keyword evidence="17" id="KW-1185">Reference proteome</keyword>
<feature type="compositionally biased region" description="Polar residues" evidence="14">
    <location>
        <begin position="898"/>
        <end position="910"/>
    </location>
</feature>
<organism evidence="16 17">
    <name type="scientific">Bugula neritina</name>
    <name type="common">Brown bryozoan</name>
    <name type="synonym">Sertularia neritina</name>
    <dbReference type="NCBI Taxonomy" id="10212"/>
    <lineage>
        <taxon>Eukaryota</taxon>
        <taxon>Metazoa</taxon>
        <taxon>Spiralia</taxon>
        <taxon>Lophotrochozoa</taxon>
        <taxon>Bryozoa</taxon>
        <taxon>Gymnolaemata</taxon>
        <taxon>Cheilostomatida</taxon>
        <taxon>Flustrina</taxon>
        <taxon>Buguloidea</taxon>
        <taxon>Bugulidae</taxon>
        <taxon>Bugula</taxon>
    </lineage>
</organism>
<dbReference type="InterPro" id="IPR008271">
    <property type="entry name" value="Ser/Thr_kinase_AS"/>
</dbReference>
<dbReference type="OrthoDB" id="339325at2759"/>
<keyword evidence="9" id="KW-0418">Kinase</keyword>
<evidence type="ECO:0000256" key="5">
    <source>
        <dbReference type="ARBA" id="ARBA00022527"/>
    </source>
</evidence>
<dbReference type="PANTHER" id="PTHR44329:SF293">
    <property type="entry name" value="MITOGEN-ACTIVATED PROTEIN KINASE KINASE KINASE"/>
    <property type="match status" value="1"/>
</dbReference>
<keyword evidence="10" id="KW-0067">ATP-binding</keyword>
<comment type="similarity">
    <text evidence="2">Belongs to the protein kinase superfamily. STE Ser/Thr protein kinase family. MAP kinase kinase kinase subfamily.</text>
</comment>
<dbReference type="InterPro" id="IPR000719">
    <property type="entry name" value="Prot_kinase_dom"/>
</dbReference>
<evidence type="ECO:0000256" key="1">
    <source>
        <dbReference type="ARBA" id="ARBA00001946"/>
    </source>
</evidence>
<evidence type="ECO:0000256" key="3">
    <source>
        <dbReference type="ARBA" id="ARBA00012406"/>
    </source>
</evidence>
<dbReference type="SUPFAM" id="SSF56112">
    <property type="entry name" value="Protein kinase-like (PK-like)"/>
    <property type="match status" value="1"/>
</dbReference>
<evidence type="ECO:0000256" key="2">
    <source>
        <dbReference type="ARBA" id="ARBA00006529"/>
    </source>
</evidence>
<reference evidence="16" key="1">
    <citation type="submission" date="2020-06" db="EMBL/GenBank/DDBJ databases">
        <title>Draft genome of Bugula neritina, a colonial animal packing powerful symbionts and potential medicines.</title>
        <authorList>
            <person name="Rayko M."/>
        </authorList>
    </citation>
    <scope>NUCLEOTIDE SEQUENCE [LARGE SCALE GENOMIC DNA]</scope>
    <source>
        <strain evidence="16">Kwan_BN1</strain>
    </source>
</reference>
<keyword evidence="7" id="KW-0677">Repeat</keyword>
<comment type="catalytic activity">
    <reaction evidence="12">
        <text>L-seryl-[protein] + ATP = O-phospho-L-seryl-[protein] + ADP + H(+)</text>
        <dbReference type="Rhea" id="RHEA:17989"/>
        <dbReference type="Rhea" id="RHEA-COMP:9863"/>
        <dbReference type="Rhea" id="RHEA-COMP:11604"/>
        <dbReference type="ChEBI" id="CHEBI:15378"/>
        <dbReference type="ChEBI" id="CHEBI:29999"/>
        <dbReference type="ChEBI" id="CHEBI:30616"/>
        <dbReference type="ChEBI" id="CHEBI:83421"/>
        <dbReference type="ChEBI" id="CHEBI:456216"/>
        <dbReference type="EC" id="2.7.11.25"/>
    </reaction>
</comment>
<dbReference type="Gene3D" id="3.30.200.20">
    <property type="entry name" value="Phosphorylase Kinase, domain 1"/>
    <property type="match status" value="1"/>
</dbReference>
<evidence type="ECO:0000313" key="17">
    <source>
        <dbReference type="Proteomes" id="UP000593567"/>
    </source>
</evidence>
<dbReference type="Gene3D" id="1.10.510.10">
    <property type="entry name" value="Transferase(Phosphotransferase) domain 1"/>
    <property type="match status" value="1"/>
</dbReference>
<dbReference type="SMART" id="SM00220">
    <property type="entry name" value="S_TKc"/>
    <property type="match status" value="1"/>
</dbReference>